<dbReference type="GO" id="GO:0016618">
    <property type="term" value="F:hydroxypyruvate reductase [NAD(P)H] activity"/>
    <property type="evidence" value="ECO:0007669"/>
    <property type="project" value="TreeGrafter"/>
</dbReference>
<name>A0A1G7BFB0_9BRAD</name>
<evidence type="ECO:0000259" key="4">
    <source>
        <dbReference type="Pfam" id="PF02826"/>
    </source>
</evidence>
<evidence type="ECO:0000256" key="1">
    <source>
        <dbReference type="ARBA" id="ARBA00005854"/>
    </source>
</evidence>
<evidence type="ECO:0000313" key="6">
    <source>
        <dbReference type="Proteomes" id="UP000199245"/>
    </source>
</evidence>
<dbReference type="CDD" id="cd05299">
    <property type="entry name" value="CtBP_dh"/>
    <property type="match status" value="1"/>
</dbReference>
<dbReference type="Proteomes" id="UP000199245">
    <property type="component" value="Unassembled WGS sequence"/>
</dbReference>
<dbReference type="FunFam" id="3.40.50.720:FF:000041">
    <property type="entry name" value="D-3-phosphoglycerate dehydrogenase"/>
    <property type="match status" value="1"/>
</dbReference>
<accession>A0A1G7BFB0</accession>
<dbReference type="InterPro" id="IPR006140">
    <property type="entry name" value="D-isomer_DH_NAD-bd"/>
</dbReference>
<dbReference type="RefSeq" id="WP_092085195.1">
    <property type="nucleotide sequence ID" value="NZ_FMZW01000022.1"/>
</dbReference>
<evidence type="ECO:0000256" key="2">
    <source>
        <dbReference type="ARBA" id="ARBA00023002"/>
    </source>
</evidence>
<proteinExistence type="inferred from homology"/>
<dbReference type="GO" id="GO:0047545">
    <property type="term" value="F:(S)-2-hydroxyglutarate dehydrogenase activity"/>
    <property type="evidence" value="ECO:0007669"/>
    <property type="project" value="UniProtKB-ARBA"/>
</dbReference>
<gene>
    <name evidence="5" type="ORF">SAMN05216337_1022112</name>
</gene>
<dbReference type="Pfam" id="PF02826">
    <property type="entry name" value="2-Hacid_dh_C"/>
    <property type="match status" value="1"/>
</dbReference>
<comment type="similarity">
    <text evidence="1">Belongs to the D-isomer specific 2-hydroxyacid dehydrogenase family.</text>
</comment>
<dbReference type="Gene3D" id="3.40.50.720">
    <property type="entry name" value="NAD(P)-binding Rossmann-like Domain"/>
    <property type="match status" value="2"/>
</dbReference>
<dbReference type="GO" id="GO:0005829">
    <property type="term" value="C:cytosol"/>
    <property type="evidence" value="ECO:0007669"/>
    <property type="project" value="TreeGrafter"/>
</dbReference>
<dbReference type="SUPFAM" id="SSF51735">
    <property type="entry name" value="NAD(P)-binding Rossmann-fold domains"/>
    <property type="match status" value="1"/>
</dbReference>
<dbReference type="GO" id="GO:0003714">
    <property type="term" value="F:transcription corepressor activity"/>
    <property type="evidence" value="ECO:0007669"/>
    <property type="project" value="InterPro"/>
</dbReference>
<dbReference type="PANTHER" id="PTHR10996:SF283">
    <property type="entry name" value="GLYOXYLATE_HYDROXYPYRUVATE REDUCTASE B"/>
    <property type="match status" value="1"/>
</dbReference>
<organism evidence="5 6">
    <name type="scientific">Bradyrhizobium brasilense</name>
    <dbReference type="NCBI Taxonomy" id="1419277"/>
    <lineage>
        <taxon>Bacteria</taxon>
        <taxon>Pseudomonadati</taxon>
        <taxon>Pseudomonadota</taxon>
        <taxon>Alphaproteobacteria</taxon>
        <taxon>Hyphomicrobiales</taxon>
        <taxon>Nitrobacteraceae</taxon>
        <taxon>Bradyrhizobium</taxon>
    </lineage>
</organism>
<reference evidence="5 6" key="1">
    <citation type="submission" date="2016-10" db="EMBL/GenBank/DDBJ databases">
        <authorList>
            <person name="de Groot N.N."/>
        </authorList>
    </citation>
    <scope>NUCLEOTIDE SEQUENCE [LARGE SCALE GENOMIC DNA]</scope>
    <source>
        <strain evidence="5 6">R5</strain>
    </source>
</reference>
<dbReference type="InterPro" id="IPR043322">
    <property type="entry name" value="CtBP"/>
</dbReference>
<dbReference type="AlphaFoldDB" id="A0A1G7BFB0"/>
<evidence type="ECO:0000256" key="3">
    <source>
        <dbReference type="ARBA" id="ARBA00023027"/>
    </source>
</evidence>
<dbReference type="GO" id="GO:0030267">
    <property type="term" value="F:glyoxylate reductase (NADPH) activity"/>
    <property type="evidence" value="ECO:0007669"/>
    <property type="project" value="TreeGrafter"/>
</dbReference>
<dbReference type="PANTHER" id="PTHR10996">
    <property type="entry name" value="2-HYDROXYACID DEHYDROGENASE-RELATED"/>
    <property type="match status" value="1"/>
</dbReference>
<dbReference type="EMBL" id="FMZW01000022">
    <property type="protein sequence ID" value="SDE25076.1"/>
    <property type="molecule type" value="Genomic_DNA"/>
</dbReference>
<evidence type="ECO:0000313" key="5">
    <source>
        <dbReference type="EMBL" id="SDE25076.1"/>
    </source>
</evidence>
<keyword evidence="2" id="KW-0560">Oxidoreductase</keyword>
<dbReference type="GO" id="GO:0051287">
    <property type="term" value="F:NAD binding"/>
    <property type="evidence" value="ECO:0007669"/>
    <property type="project" value="InterPro"/>
</dbReference>
<dbReference type="InterPro" id="IPR036291">
    <property type="entry name" value="NAD(P)-bd_dom_sf"/>
</dbReference>
<feature type="domain" description="D-isomer specific 2-hydroxyacid dehydrogenase NAD-binding" evidence="4">
    <location>
        <begin position="114"/>
        <end position="292"/>
    </location>
</feature>
<dbReference type="GO" id="GO:0006564">
    <property type="term" value="P:L-serine biosynthetic process"/>
    <property type="evidence" value="ECO:0007669"/>
    <property type="project" value="UniProtKB-ARBA"/>
</dbReference>
<keyword evidence="3" id="KW-0520">NAD</keyword>
<sequence>MSKFRVVTPKGASFTVAGGGYDYEREALDPIGAEIVEAPANEAEFIAAARTADAIYAKGMPITKAVIDALENCRVITLGSVGVDSVDVKAATARGIPVTNIPDTFIEEVADHAMMLLLAGFRRLIEQDKMVRTGRWAEGRPALLKIPRLMGQTLGFISFGRVARAVAKRAAPFGLRMVAYDPFIQETLMYDHGVVPSTLSEVLSQSDFVSMHAPARPEVHHMLTEKHFRQMKKSAIFINTGRGATVDEESLIKALQEGWIAHAALDVLEKEPPSHNNPMLGMDNVTLTAHVASASARFDEARKRRVGYELSLVLQGMWPVSCVNPSVLQNTALRRWQPVSMDRGPNS</sequence>
<protein>
    <submittedName>
        <fullName evidence="5">D-3-phosphoglycerate dehydrogenase</fullName>
    </submittedName>
</protein>
<dbReference type="InterPro" id="IPR050223">
    <property type="entry name" value="D-isomer_2-hydroxyacid_DH"/>
</dbReference>
<dbReference type="SUPFAM" id="SSF52283">
    <property type="entry name" value="Formate/glycerate dehydrogenase catalytic domain-like"/>
    <property type="match status" value="1"/>
</dbReference>
<dbReference type="GO" id="GO:0004617">
    <property type="term" value="F:phosphoglycerate dehydrogenase activity"/>
    <property type="evidence" value="ECO:0007669"/>
    <property type="project" value="UniProtKB-ARBA"/>
</dbReference>